<gene>
    <name evidence="3" type="ORF">DRB17_15940</name>
</gene>
<feature type="domain" description="HIT" evidence="2">
    <location>
        <begin position="2"/>
        <end position="104"/>
    </location>
</feature>
<dbReference type="RefSeq" id="WP_114583218.1">
    <property type="nucleotide sequence ID" value="NZ_QPMH01000019.1"/>
</dbReference>
<accession>A0A369T7G9</accession>
<organism evidence="3 4">
    <name type="scientific">Ferruginivarius sediminum</name>
    <dbReference type="NCBI Taxonomy" id="2661937"/>
    <lineage>
        <taxon>Bacteria</taxon>
        <taxon>Pseudomonadati</taxon>
        <taxon>Pseudomonadota</taxon>
        <taxon>Alphaproteobacteria</taxon>
        <taxon>Rhodospirillales</taxon>
        <taxon>Rhodospirillaceae</taxon>
        <taxon>Ferruginivarius</taxon>
    </lineage>
</organism>
<dbReference type="SUPFAM" id="SSF54197">
    <property type="entry name" value="HIT-like"/>
    <property type="match status" value="1"/>
</dbReference>
<protein>
    <submittedName>
        <fullName evidence="3">HIT family protein</fullName>
    </submittedName>
</protein>
<dbReference type="InterPro" id="IPR011146">
    <property type="entry name" value="HIT-like"/>
</dbReference>
<keyword evidence="4" id="KW-1185">Reference proteome</keyword>
<dbReference type="InterPro" id="IPR036265">
    <property type="entry name" value="HIT-like_sf"/>
</dbReference>
<comment type="caution">
    <text evidence="1">Lacks conserved residue(s) required for the propagation of feature annotation.</text>
</comment>
<comment type="caution">
    <text evidence="3">The sequence shown here is derived from an EMBL/GenBank/DDBJ whole genome shotgun (WGS) entry which is preliminary data.</text>
</comment>
<dbReference type="PROSITE" id="PS51084">
    <property type="entry name" value="HIT_2"/>
    <property type="match status" value="1"/>
</dbReference>
<evidence type="ECO:0000313" key="3">
    <source>
        <dbReference type="EMBL" id="RDD60822.1"/>
    </source>
</evidence>
<sequence>MAHGTMRTFGYPNTLVREYDHWTAQLRPKQATLGALAMICKSEVTAFSDIGAEAFAEMPRVIGDIETVLSQLFGYEKINYLMLMMVDPEVHFHVLPRYAATQTFQGVSFADPGWPGPPDLTHAAEAGEVVQARLLERLRATWPG</sequence>
<reference evidence="3 4" key="1">
    <citation type="submission" date="2018-07" db="EMBL/GenBank/DDBJ databases">
        <title>Venubactetium sediminum gen. nov., sp. nov., isolated from a marine solar saltern.</title>
        <authorList>
            <person name="Wang S."/>
        </authorList>
    </citation>
    <scope>NUCLEOTIDE SEQUENCE [LARGE SCALE GENOMIC DNA]</scope>
    <source>
        <strain evidence="3 4">WD2A32</strain>
    </source>
</reference>
<evidence type="ECO:0000259" key="2">
    <source>
        <dbReference type="PROSITE" id="PS51084"/>
    </source>
</evidence>
<name>A0A369T7G9_9PROT</name>
<proteinExistence type="predicted"/>
<evidence type="ECO:0000256" key="1">
    <source>
        <dbReference type="PROSITE-ProRule" id="PRU00464"/>
    </source>
</evidence>
<dbReference type="EMBL" id="QPMH01000019">
    <property type="protein sequence ID" value="RDD60822.1"/>
    <property type="molecule type" value="Genomic_DNA"/>
</dbReference>
<dbReference type="GO" id="GO:0003824">
    <property type="term" value="F:catalytic activity"/>
    <property type="evidence" value="ECO:0007669"/>
    <property type="project" value="InterPro"/>
</dbReference>
<evidence type="ECO:0000313" key="4">
    <source>
        <dbReference type="Proteomes" id="UP000253941"/>
    </source>
</evidence>
<dbReference type="AlphaFoldDB" id="A0A369T7G9"/>
<dbReference type="Gene3D" id="3.30.428.10">
    <property type="entry name" value="HIT-like"/>
    <property type="match status" value="1"/>
</dbReference>
<dbReference type="Proteomes" id="UP000253941">
    <property type="component" value="Unassembled WGS sequence"/>
</dbReference>